<sequence length="519" mass="59382">MPQKPTQPLEQHHNNHDNLFLNNQDLHDMTDTQQDQWMSLNNGVQFLPSHKWENGLLEDSQIRQWASQQLTRNGQHRTHARRHLGNDGGDADTNVMVNNDIYYLSPFVEGETEYDEYQQAWRLLGFMIDCDDMLSDVDDDGNGNSGSGDQGTGEGCHRYVIWAAYVDLNYQGGGIGEYQYYDKDTGEWNDTPCSIVEDSRCAKMDCHEDGTHWSLLGMFKHQSLDDWMEQLFKHEGMCVWTEDEYDFMSDAREAWPQGCVATGAASTSGDAIYYSTKPIAGGKITIGLYTDTRCIEEYVSTGDDDPITVENVVGNVLGEGGSGDNNNNNNNGGGDETFASALEQWDYSLETFRICQPCVAYDVHNYGYNLDDDENRGENYGTYRYGYDDDYRYNYYYGNGNAQGEDFDCYDDADYTNVNQCMKFMAKTEMKTASFRDILLANAQGTLVENPLQGYMDSRNRGWLARRRNSTSAFGMWFWLIVSFVMFVYGYLSFVKVQRNSDYKLPRLQMNLKEPLVYT</sequence>
<keyword evidence="2" id="KW-0812">Transmembrane</keyword>
<keyword evidence="2" id="KW-0472">Membrane</keyword>
<gene>
    <name evidence="3" type="ORF">SEMRO_184_G080010.1</name>
</gene>
<proteinExistence type="predicted"/>
<evidence type="ECO:0000313" key="3">
    <source>
        <dbReference type="EMBL" id="CAB9504054.1"/>
    </source>
</evidence>
<feature type="transmembrane region" description="Helical" evidence="2">
    <location>
        <begin position="476"/>
        <end position="495"/>
    </location>
</feature>
<dbReference type="AlphaFoldDB" id="A0A9N8DK18"/>
<evidence type="ECO:0000256" key="1">
    <source>
        <dbReference type="SAM" id="MobiDB-lite"/>
    </source>
</evidence>
<comment type="caution">
    <text evidence="3">The sequence shown here is derived from an EMBL/GenBank/DDBJ whole genome shotgun (WGS) entry which is preliminary data.</text>
</comment>
<keyword evidence="2" id="KW-1133">Transmembrane helix</keyword>
<name>A0A9N8DK18_9STRA</name>
<feature type="compositionally biased region" description="Basic residues" evidence="1">
    <location>
        <begin position="74"/>
        <end position="83"/>
    </location>
</feature>
<keyword evidence="4" id="KW-1185">Reference proteome</keyword>
<evidence type="ECO:0000256" key="2">
    <source>
        <dbReference type="SAM" id="Phobius"/>
    </source>
</evidence>
<protein>
    <submittedName>
        <fullName evidence="3">Uncharacterized protein</fullName>
    </submittedName>
</protein>
<reference evidence="3" key="1">
    <citation type="submission" date="2020-06" db="EMBL/GenBank/DDBJ databases">
        <authorList>
            <consortium name="Plant Systems Biology data submission"/>
        </authorList>
    </citation>
    <scope>NUCLEOTIDE SEQUENCE</scope>
    <source>
        <strain evidence="3">D6</strain>
    </source>
</reference>
<evidence type="ECO:0000313" key="4">
    <source>
        <dbReference type="Proteomes" id="UP001153069"/>
    </source>
</evidence>
<dbReference type="EMBL" id="CAICTM010000183">
    <property type="protein sequence ID" value="CAB9504054.1"/>
    <property type="molecule type" value="Genomic_DNA"/>
</dbReference>
<organism evidence="3 4">
    <name type="scientific">Seminavis robusta</name>
    <dbReference type="NCBI Taxonomy" id="568900"/>
    <lineage>
        <taxon>Eukaryota</taxon>
        <taxon>Sar</taxon>
        <taxon>Stramenopiles</taxon>
        <taxon>Ochrophyta</taxon>
        <taxon>Bacillariophyta</taxon>
        <taxon>Bacillariophyceae</taxon>
        <taxon>Bacillariophycidae</taxon>
        <taxon>Naviculales</taxon>
        <taxon>Naviculaceae</taxon>
        <taxon>Seminavis</taxon>
    </lineage>
</organism>
<feature type="region of interest" description="Disordered" evidence="1">
    <location>
        <begin position="72"/>
        <end position="91"/>
    </location>
</feature>
<accession>A0A9N8DK18</accession>
<dbReference type="Proteomes" id="UP001153069">
    <property type="component" value="Unassembled WGS sequence"/>
</dbReference>
<dbReference type="OrthoDB" id="42797at2759"/>